<name>A0A0N9NIN7_9ACTN</name>
<dbReference type="STRING" id="1136941.ACH46_14120"/>
<gene>
    <name evidence="2" type="ORF">ACH46_14120</name>
</gene>
<dbReference type="Proteomes" id="UP000063789">
    <property type="component" value="Chromosome"/>
</dbReference>
<sequence>MTSSQDYTAQTLLDAYLDLHGLAPASQRWSEREFADNPPRALRYRRLIALLTAFGLPTSITMFEAGAFIGEDDSRYLDLIPELFNVDDESVATVTAISGDRAHERRFHLKPRDFSRLSYYFEGMLAYRVAVDRPLRFTSGYLAAPKLLHIGVAQMSEVNDGIRQDLRIIDGPLCRLISPESRSFSRQEMVDRYGYPVDDLQQIDGEWY</sequence>
<keyword evidence="1" id="KW-1133">Transmembrane helix</keyword>
<keyword evidence="3" id="KW-1185">Reference proteome</keyword>
<evidence type="ECO:0000256" key="1">
    <source>
        <dbReference type="SAM" id="Phobius"/>
    </source>
</evidence>
<dbReference type="AlphaFoldDB" id="A0A0N9NIN7"/>
<protein>
    <submittedName>
        <fullName evidence="2">Uncharacterized protein</fullName>
    </submittedName>
</protein>
<proteinExistence type="predicted"/>
<accession>A0A0N9NIN7</accession>
<evidence type="ECO:0000313" key="2">
    <source>
        <dbReference type="EMBL" id="ALG85405.1"/>
    </source>
</evidence>
<dbReference type="PATRIC" id="fig|1136941.3.peg.2883"/>
<evidence type="ECO:0000313" key="3">
    <source>
        <dbReference type="Proteomes" id="UP000063789"/>
    </source>
</evidence>
<organism evidence="2 3">
    <name type="scientific">Gordonia phthalatica</name>
    <dbReference type="NCBI Taxonomy" id="1136941"/>
    <lineage>
        <taxon>Bacteria</taxon>
        <taxon>Bacillati</taxon>
        <taxon>Actinomycetota</taxon>
        <taxon>Actinomycetes</taxon>
        <taxon>Mycobacteriales</taxon>
        <taxon>Gordoniaceae</taxon>
        <taxon>Gordonia</taxon>
    </lineage>
</organism>
<dbReference type="OrthoDB" id="1190245at2"/>
<feature type="transmembrane region" description="Helical" evidence="1">
    <location>
        <begin position="47"/>
        <end position="69"/>
    </location>
</feature>
<keyword evidence="1" id="KW-0472">Membrane</keyword>
<reference evidence="3" key="1">
    <citation type="submission" date="2015-06" db="EMBL/GenBank/DDBJ databases">
        <title>Complete genome sequence and metabolic analysis of phthalate degradation pathway in Gordonia sp. QH-11.</title>
        <authorList>
            <person name="Jin D."/>
            <person name="Kong X."/>
            <person name="Bai Z."/>
        </authorList>
    </citation>
    <scope>NUCLEOTIDE SEQUENCE [LARGE SCALE GENOMIC DNA]</scope>
    <source>
        <strain evidence="3">QH-11</strain>
    </source>
</reference>
<keyword evidence="1" id="KW-0812">Transmembrane</keyword>
<dbReference type="EMBL" id="CP011853">
    <property type="protein sequence ID" value="ALG85405.1"/>
    <property type="molecule type" value="Genomic_DNA"/>
</dbReference>
<dbReference type="KEGG" id="goq:ACH46_14120"/>
<reference evidence="2 3" key="2">
    <citation type="journal article" date="2017" name="Int. J. Syst. Evol. Microbiol.">
        <title>Gordonia phthalatica sp. nov., a di-n-butyl phthalate-degrading bacterium isolated from activated sludge.</title>
        <authorList>
            <person name="Jin D."/>
            <person name="Kong X."/>
            <person name="Jia M."/>
            <person name="Yu X."/>
            <person name="Wang X."/>
            <person name="Zhuang X."/>
            <person name="Deng Y."/>
            <person name="Bai Z."/>
        </authorList>
    </citation>
    <scope>NUCLEOTIDE SEQUENCE [LARGE SCALE GENOMIC DNA]</scope>
    <source>
        <strain evidence="2 3">QH-11</strain>
    </source>
</reference>
<dbReference type="RefSeq" id="WP_062393487.1">
    <property type="nucleotide sequence ID" value="NZ_CP011853.1"/>
</dbReference>